<organism evidence="2 3">
    <name type="scientific">Spironucleus salmonicida</name>
    <dbReference type="NCBI Taxonomy" id="348837"/>
    <lineage>
        <taxon>Eukaryota</taxon>
        <taxon>Metamonada</taxon>
        <taxon>Diplomonadida</taxon>
        <taxon>Hexamitidae</taxon>
        <taxon>Hexamitinae</taxon>
        <taxon>Spironucleus</taxon>
    </lineage>
</organism>
<dbReference type="GeneID" id="94296954"/>
<gene>
    <name evidence="1" type="ORF">SS50377_22931</name>
    <name evidence="2" type="ORF">SS50377_22936</name>
</gene>
<evidence type="ECO:0000313" key="1">
    <source>
        <dbReference type="EMBL" id="KAH0575304.1"/>
    </source>
</evidence>
<evidence type="ECO:0000313" key="3">
    <source>
        <dbReference type="Proteomes" id="UP000018208"/>
    </source>
</evidence>
<dbReference type="KEGG" id="ssao:94296954"/>
<evidence type="ECO:0000313" key="2">
    <source>
        <dbReference type="EMBL" id="KAH0575308.1"/>
    </source>
</evidence>
<dbReference type="EMBL" id="AUWU02000003">
    <property type="protein sequence ID" value="KAH0575308.1"/>
    <property type="molecule type" value="Genomic_DNA"/>
</dbReference>
<dbReference type="Proteomes" id="UP000018208">
    <property type="component" value="Unassembled WGS sequence"/>
</dbReference>
<dbReference type="EMBL" id="AUWU02000003">
    <property type="protein sequence ID" value="KAH0575304.1"/>
    <property type="molecule type" value="Genomic_DNA"/>
</dbReference>
<accession>A0A9P8LWH5</accession>
<reference evidence="2" key="1">
    <citation type="journal article" date="2014" name="PLoS Genet.">
        <title>The Genome of Spironucleus salmonicida Highlights a Fish Pathogen Adapted to Fluctuating Environments.</title>
        <authorList>
            <person name="Xu F."/>
            <person name="Jerlstrom-Hultqvist J."/>
            <person name="Einarsson E."/>
            <person name="Astvaldsson A."/>
            <person name="Svard S.G."/>
            <person name="Andersson J.O."/>
        </authorList>
    </citation>
    <scope>NUCLEOTIDE SEQUENCE</scope>
    <source>
        <strain evidence="2">ATCC 50377</strain>
    </source>
</reference>
<keyword evidence="3" id="KW-1185">Reference proteome</keyword>
<dbReference type="RefSeq" id="XP_067766077.1">
    <property type="nucleotide sequence ID" value="XM_067906809.1"/>
</dbReference>
<proteinExistence type="predicted"/>
<dbReference type="AlphaFoldDB" id="A0A9P8LWH5"/>
<protein>
    <submittedName>
        <fullName evidence="2">Uncharacterized protein</fullName>
    </submittedName>
</protein>
<sequence>MTKASMASVELPVKLRFTPMPHATVRFSPLITPQMQYRLFYPRQRGPGSIKQRWLNFQTAILDNLLACGGTRKPETGVNHH</sequence>
<reference evidence="2" key="2">
    <citation type="submission" date="2020-12" db="EMBL/GenBank/DDBJ databases">
        <title>New Spironucleus salmonicida genome in near-complete chromosomes.</title>
        <authorList>
            <person name="Xu F."/>
            <person name="Kurt Z."/>
            <person name="Jimenez-Gonzalez A."/>
            <person name="Astvaldsson A."/>
            <person name="Andersson J.O."/>
            <person name="Svard S.G."/>
        </authorList>
    </citation>
    <scope>NUCLEOTIDE SEQUENCE</scope>
    <source>
        <strain evidence="2">ATCC 50377</strain>
    </source>
</reference>
<name>A0A9P8LWH5_9EUKA</name>
<comment type="caution">
    <text evidence="2">The sequence shown here is derived from an EMBL/GenBank/DDBJ whole genome shotgun (WGS) entry which is preliminary data.</text>
</comment>